<keyword evidence="2" id="KW-1185">Reference proteome</keyword>
<reference evidence="1 2" key="1">
    <citation type="journal article" date="2018" name="PLoS ONE">
        <title>The draft genome of Kipferlia bialata reveals reductive genome evolution in fornicate parasites.</title>
        <authorList>
            <person name="Tanifuji G."/>
            <person name="Takabayashi S."/>
            <person name="Kume K."/>
            <person name="Takagi M."/>
            <person name="Nakayama T."/>
            <person name="Kamikawa R."/>
            <person name="Inagaki Y."/>
            <person name="Hashimoto T."/>
        </authorList>
    </citation>
    <scope>NUCLEOTIDE SEQUENCE [LARGE SCALE GENOMIC DNA]</scope>
    <source>
        <strain evidence="1">NY0173</strain>
    </source>
</reference>
<evidence type="ECO:0000313" key="2">
    <source>
        <dbReference type="Proteomes" id="UP000265618"/>
    </source>
</evidence>
<dbReference type="AlphaFoldDB" id="A0A9K3CQJ6"/>
<name>A0A9K3CQJ6_9EUKA</name>
<evidence type="ECO:0000313" key="1">
    <source>
        <dbReference type="EMBL" id="GIQ79774.1"/>
    </source>
</evidence>
<dbReference type="OrthoDB" id="27537at2759"/>
<dbReference type="Proteomes" id="UP000265618">
    <property type="component" value="Unassembled WGS sequence"/>
</dbReference>
<dbReference type="SUPFAM" id="SSF50978">
    <property type="entry name" value="WD40 repeat-like"/>
    <property type="match status" value="1"/>
</dbReference>
<gene>
    <name evidence="1" type="ORF">KIPB_000473</name>
</gene>
<dbReference type="Pfam" id="PF00400">
    <property type="entry name" value="WD40"/>
    <property type="match status" value="1"/>
</dbReference>
<dbReference type="InterPro" id="IPR001680">
    <property type="entry name" value="WD40_rpt"/>
</dbReference>
<dbReference type="InterPro" id="IPR015943">
    <property type="entry name" value="WD40/YVTN_repeat-like_dom_sf"/>
</dbReference>
<proteinExistence type="predicted"/>
<protein>
    <submittedName>
        <fullName evidence="1">Uncharacterized protein</fullName>
    </submittedName>
</protein>
<organism evidence="1 2">
    <name type="scientific">Kipferlia bialata</name>
    <dbReference type="NCBI Taxonomy" id="797122"/>
    <lineage>
        <taxon>Eukaryota</taxon>
        <taxon>Metamonada</taxon>
        <taxon>Carpediemonas-like organisms</taxon>
        <taxon>Kipferlia</taxon>
    </lineage>
</organism>
<dbReference type="EMBL" id="BDIP01000053">
    <property type="protein sequence ID" value="GIQ79774.1"/>
    <property type="molecule type" value="Genomic_DNA"/>
</dbReference>
<sequence>MRPDMCPVSCVLWHPSGSSVLSLSPAYPSFRLYDCATDTAHVPGSMLAYAERNAALRVSPPPTPCCAAFSAPASAPSMLALGYRGKDAHSTSQVEILDSASMQSAVPAFNVSSPVTGVQFSRNGHYLLVSTQDEPCIYDIRRLPTSVVGGRQDPRPVVVCTRPPQGMAPPTAVSNSRVQLQGSACRFSSDDSCVMGATKGRAIAFWSSQTGQMLGEPQQTRHNGNLTSLSACPTDDYICTTSADSYANFMSL</sequence>
<comment type="caution">
    <text evidence="1">The sequence shown here is derived from an EMBL/GenBank/DDBJ whole genome shotgun (WGS) entry which is preliminary data.</text>
</comment>
<dbReference type="Gene3D" id="2.130.10.10">
    <property type="entry name" value="YVTN repeat-like/Quinoprotein amine dehydrogenase"/>
    <property type="match status" value="2"/>
</dbReference>
<dbReference type="InterPro" id="IPR036322">
    <property type="entry name" value="WD40_repeat_dom_sf"/>
</dbReference>
<accession>A0A9K3CQJ6</accession>